<evidence type="ECO:0000259" key="2">
    <source>
        <dbReference type="Pfam" id="PF07589"/>
    </source>
</evidence>
<feature type="domain" description="Ice-binding protein C-terminal" evidence="2">
    <location>
        <begin position="170"/>
        <end position="193"/>
    </location>
</feature>
<keyword evidence="1" id="KW-0732">Signal</keyword>
<organism evidence="3 4">
    <name type="scientific">Roseomonas marmotae</name>
    <dbReference type="NCBI Taxonomy" id="2768161"/>
    <lineage>
        <taxon>Bacteria</taxon>
        <taxon>Pseudomonadati</taxon>
        <taxon>Pseudomonadota</taxon>
        <taxon>Alphaproteobacteria</taxon>
        <taxon>Acetobacterales</taxon>
        <taxon>Roseomonadaceae</taxon>
        <taxon>Roseomonas</taxon>
    </lineage>
</organism>
<name>A0ABS3KHC1_9PROT</name>
<feature type="chain" id="PRO_5047290219" evidence="1">
    <location>
        <begin position="26"/>
        <end position="199"/>
    </location>
</feature>
<dbReference type="Proteomes" id="UP001518990">
    <property type="component" value="Unassembled WGS sequence"/>
</dbReference>
<feature type="signal peptide" evidence="1">
    <location>
        <begin position="1"/>
        <end position="25"/>
    </location>
</feature>
<comment type="caution">
    <text evidence="3">The sequence shown here is derived from an EMBL/GenBank/DDBJ whole genome shotgun (WGS) entry which is preliminary data.</text>
</comment>
<accession>A0ABS3KHC1</accession>
<dbReference type="InterPro" id="IPR013424">
    <property type="entry name" value="Ice-binding_C"/>
</dbReference>
<gene>
    <name evidence="3" type="ORF">IAI60_19850</name>
</gene>
<dbReference type="Pfam" id="PF07589">
    <property type="entry name" value="PEP-CTERM"/>
    <property type="match status" value="1"/>
</dbReference>
<dbReference type="RefSeq" id="WP_207450374.1">
    <property type="nucleotide sequence ID" value="NZ_CP061092.1"/>
</dbReference>
<dbReference type="NCBIfam" id="TIGR02595">
    <property type="entry name" value="PEP_CTERM"/>
    <property type="match status" value="1"/>
</dbReference>
<protein>
    <submittedName>
        <fullName evidence="3">PEP-CTERM sorting domain-containing protein</fullName>
    </submittedName>
</protein>
<sequence>MNWKVGLLFGGIMAAVAGFAPNAEAALAPCPDSWVADETTPLVHNNWQSAASACQYLTNPDQHNAASIDNINAAGFFGFSDWESNGQTQMGNYSGLTGTWSIADANFDLYDYIIVFKDGKNTNLVAFLFNEEFSSGHWNTPFLNPPFNLPGQSQAHSVSHATIARRPSLPVPEPASLAVFSVGLVGLAVARRRKAISKA</sequence>
<keyword evidence="4" id="KW-1185">Reference proteome</keyword>
<dbReference type="EMBL" id="JACTNF010000033">
    <property type="protein sequence ID" value="MBO1076874.1"/>
    <property type="molecule type" value="Genomic_DNA"/>
</dbReference>
<evidence type="ECO:0000256" key="1">
    <source>
        <dbReference type="SAM" id="SignalP"/>
    </source>
</evidence>
<evidence type="ECO:0000313" key="4">
    <source>
        <dbReference type="Proteomes" id="UP001518990"/>
    </source>
</evidence>
<evidence type="ECO:0000313" key="3">
    <source>
        <dbReference type="EMBL" id="MBO1076874.1"/>
    </source>
</evidence>
<reference evidence="3 4" key="1">
    <citation type="submission" date="2020-09" db="EMBL/GenBank/DDBJ databases">
        <title>Roseomonas.</title>
        <authorList>
            <person name="Zhu W."/>
        </authorList>
    </citation>
    <scope>NUCLEOTIDE SEQUENCE [LARGE SCALE GENOMIC DNA]</scope>
    <source>
        <strain evidence="3 4">1311</strain>
    </source>
</reference>
<proteinExistence type="predicted"/>